<dbReference type="EMBL" id="KQ484201">
    <property type="protein sequence ID" value="KYP36546.1"/>
    <property type="molecule type" value="Genomic_DNA"/>
</dbReference>
<dbReference type="AlphaFoldDB" id="A0A151R1Y6"/>
<dbReference type="Proteomes" id="UP000075243">
    <property type="component" value="Unassembled WGS sequence"/>
</dbReference>
<dbReference type="OMA" id="HANSCIC"/>
<gene>
    <name evidence="1" type="ORF">KK1_042330</name>
</gene>
<evidence type="ECO:0000313" key="2">
    <source>
        <dbReference type="Proteomes" id="UP000075243"/>
    </source>
</evidence>
<keyword evidence="2" id="KW-1185">Reference proteome</keyword>
<accession>A0A151R1Y6</accession>
<name>A0A151R1Y6_CAJCA</name>
<dbReference type="PANTHER" id="PTHR37610">
    <property type="entry name" value="CCHC-TYPE DOMAIN-CONTAINING PROTEIN"/>
    <property type="match status" value="1"/>
</dbReference>
<dbReference type="Gramene" id="C.cajan_42893.t">
    <property type="protein sequence ID" value="C.cajan_42893.t"/>
    <property type="gene ID" value="C.cajan_42893"/>
</dbReference>
<proteinExistence type="predicted"/>
<evidence type="ECO:0008006" key="3">
    <source>
        <dbReference type="Google" id="ProtNLM"/>
    </source>
</evidence>
<dbReference type="PANTHER" id="PTHR37610:SF55">
    <property type="entry name" value="RETROTRANSPOSON COPIA-LIKE N-TERMINAL DOMAIN-CONTAINING PROTEIN"/>
    <property type="match status" value="1"/>
</dbReference>
<organism evidence="1 2">
    <name type="scientific">Cajanus cajan</name>
    <name type="common">Pigeon pea</name>
    <name type="synonym">Cajanus indicus</name>
    <dbReference type="NCBI Taxonomy" id="3821"/>
    <lineage>
        <taxon>Eukaryota</taxon>
        <taxon>Viridiplantae</taxon>
        <taxon>Streptophyta</taxon>
        <taxon>Embryophyta</taxon>
        <taxon>Tracheophyta</taxon>
        <taxon>Spermatophyta</taxon>
        <taxon>Magnoliopsida</taxon>
        <taxon>eudicotyledons</taxon>
        <taxon>Gunneridae</taxon>
        <taxon>Pentapetalae</taxon>
        <taxon>rosids</taxon>
        <taxon>fabids</taxon>
        <taxon>Fabales</taxon>
        <taxon>Fabaceae</taxon>
        <taxon>Papilionoideae</taxon>
        <taxon>50 kb inversion clade</taxon>
        <taxon>NPAAA clade</taxon>
        <taxon>indigoferoid/millettioid clade</taxon>
        <taxon>Phaseoleae</taxon>
        <taxon>Cajanus</taxon>
    </lineage>
</organism>
<protein>
    <recommendedName>
        <fullName evidence="3">Retrotransposon gag domain-containing protein</fullName>
    </recommendedName>
</protein>
<evidence type="ECO:0000313" key="1">
    <source>
        <dbReference type="EMBL" id="KYP36546.1"/>
    </source>
</evidence>
<sequence length="137" mass="16068">MVVSWIVHSIFPSIRQRILWMDLTDDIWKDLKSRYSQGDLTVTRFFTKLRVIWDELENFRPDPICSCAIKCTCAVLSTLAQRKLEDRAMQFLRGLNDKYSNVCSHVLLMDPLPSISKIFSYVAQQETNPREYNVAYL</sequence>
<reference evidence="1" key="1">
    <citation type="journal article" date="2012" name="Nat. Biotechnol.">
        <title>Draft genome sequence of pigeonpea (Cajanus cajan), an orphan legume crop of resource-poor farmers.</title>
        <authorList>
            <person name="Varshney R.K."/>
            <person name="Chen W."/>
            <person name="Li Y."/>
            <person name="Bharti A.K."/>
            <person name="Saxena R.K."/>
            <person name="Schlueter J.A."/>
            <person name="Donoghue M.T."/>
            <person name="Azam S."/>
            <person name="Fan G."/>
            <person name="Whaley A.M."/>
            <person name="Farmer A.D."/>
            <person name="Sheridan J."/>
            <person name="Iwata A."/>
            <person name="Tuteja R."/>
            <person name="Penmetsa R.V."/>
            <person name="Wu W."/>
            <person name="Upadhyaya H.D."/>
            <person name="Yang S.P."/>
            <person name="Shah T."/>
            <person name="Saxena K.B."/>
            <person name="Michael T."/>
            <person name="McCombie W.R."/>
            <person name="Yang B."/>
            <person name="Zhang G."/>
            <person name="Yang H."/>
            <person name="Wang J."/>
            <person name="Spillane C."/>
            <person name="Cook D.R."/>
            <person name="May G.D."/>
            <person name="Xu X."/>
            <person name="Jackson S.A."/>
        </authorList>
    </citation>
    <scope>NUCLEOTIDE SEQUENCE [LARGE SCALE GENOMIC DNA]</scope>
</reference>